<dbReference type="GO" id="GO:0006635">
    <property type="term" value="P:fatty acid beta-oxidation"/>
    <property type="evidence" value="ECO:0007669"/>
    <property type="project" value="InterPro"/>
</dbReference>
<evidence type="ECO:0000256" key="3">
    <source>
        <dbReference type="ARBA" id="ARBA00022630"/>
    </source>
</evidence>
<dbReference type="InterPro" id="IPR006091">
    <property type="entry name" value="Acyl-CoA_Oxase/DH_mid-dom"/>
</dbReference>
<accession>A0A1H1BMZ4</accession>
<sequence>MNKVNMADLPRPDFYGFESLLSGRERLKLAQLREFLAAEVEPHAVDWWNRGRFPAELLPGLAGLELSTPVQQGFSHLFAGLVIAEMTRADTSIATFFMVHHDLFVQALYEFGSAEQKARLLEDALALRITGAFALTEPEHGSDVAGGMATTARREGGDWILNGAKRWIGNGTFCDYMLVWAREEDTNQVRGFIVDSKLEGFRAERIGNKISLRTVQNADIILDNVRVAEADRFAGISSFDDTKHLLRGSRIMVGWQAVGQQLAAYEVARRYALEREQFGRPIAGFQLIQDQLVRMLGNATASLGMLARVAQLQEETHAGPQGIRHSGADMAQAALAKSYTSARMRETVSLGRSILGGNGIVTDYLMAKIFSDAEAIYTYEGSYEINSLIVGRAVTGISAIA</sequence>
<feature type="domain" description="Acyl-CoA dehydrogenase/oxidase N-terminal" evidence="8">
    <location>
        <begin position="30"/>
        <end position="124"/>
    </location>
</feature>
<dbReference type="InterPro" id="IPR046373">
    <property type="entry name" value="Acyl-CoA_Oxase/DH_mid-dom_sf"/>
</dbReference>
<dbReference type="Pfam" id="PF02771">
    <property type="entry name" value="Acyl-CoA_dh_N"/>
    <property type="match status" value="1"/>
</dbReference>
<dbReference type="InterPro" id="IPR037069">
    <property type="entry name" value="AcylCoA_DH/ox_N_sf"/>
</dbReference>
<keyword evidence="4 5" id="KW-0274">FAD</keyword>
<feature type="domain" description="Acyl-CoA oxidase/dehydrogenase middle" evidence="7">
    <location>
        <begin position="132"/>
        <end position="225"/>
    </location>
</feature>
<dbReference type="PANTHER" id="PTHR43188:SF1">
    <property type="entry name" value="ACYL-COA DEHYDROGENASE"/>
    <property type="match status" value="1"/>
</dbReference>
<comment type="similarity">
    <text evidence="2 5">Belongs to the acyl-CoA dehydrogenase family.</text>
</comment>
<dbReference type="AlphaFoldDB" id="A0A1H1BMZ4"/>
<evidence type="ECO:0000259" key="8">
    <source>
        <dbReference type="Pfam" id="PF02771"/>
    </source>
</evidence>
<evidence type="ECO:0000259" key="7">
    <source>
        <dbReference type="Pfam" id="PF02770"/>
    </source>
</evidence>
<dbReference type="EMBL" id="FNKH01000002">
    <property type="protein sequence ID" value="SDQ53324.1"/>
    <property type="molecule type" value="Genomic_DNA"/>
</dbReference>
<dbReference type="InterPro" id="IPR009100">
    <property type="entry name" value="AcylCoA_DH/oxidase_NM_dom_sf"/>
</dbReference>
<dbReference type="GO" id="GO:0050660">
    <property type="term" value="F:flavin adenine dinucleotide binding"/>
    <property type="evidence" value="ECO:0007669"/>
    <property type="project" value="InterPro"/>
</dbReference>
<evidence type="ECO:0000259" key="6">
    <source>
        <dbReference type="Pfam" id="PF00441"/>
    </source>
</evidence>
<dbReference type="PANTHER" id="PTHR43188">
    <property type="entry name" value="ACYL-COENZYME A OXIDASE"/>
    <property type="match status" value="1"/>
</dbReference>
<protein>
    <submittedName>
        <fullName evidence="9">Glutaryl-CoA dehydrogenase</fullName>
    </submittedName>
</protein>
<keyword evidence="5" id="KW-0560">Oxidoreductase</keyword>
<dbReference type="Gene3D" id="2.40.110.10">
    <property type="entry name" value="Butyryl-CoA Dehydrogenase, subunit A, domain 2"/>
    <property type="match status" value="1"/>
</dbReference>
<dbReference type="STRING" id="37928.SAMN04489742_1488"/>
<dbReference type="Pfam" id="PF00441">
    <property type="entry name" value="Acyl-CoA_dh_1"/>
    <property type="match status" value="1"/>
</dbReference>
<evidence type="ECO:0000256" key="2">
    <source>
        <dbReference type="ARBA" id="ARBA00009347"/>
    </source>
</evidence>
<dbReference type="Gene3D" id="1.10.540.10">
    <property type="entry name" value="Acyl-CoA dehydrogenase/oxidase, N-terminal domain"/>
    <property type="match status" value="1"/>
</dbReference>
<proteinExistence type="inferred from homology"/>
<dbReference type="InterPro" id="IPR036250">
    <property type="entry name" value="AcylCo_DH-like_C"/>
</dbReference>
<feature type="domain" description="Acyl-CoA dehydrogenase/oxidase C-terminal" evidence="6">
    <location>
        <begin position="243"/>
        <end position="394"/>
    </location>
</feature>
<evidence type="ECO:0000256" key="5">
    <source>
        <dbReference type="RuleBase" id="RU362125"/>
    </source>
</evidence>
<reference evidence="9 10" key="1">
    <citation type="submission" date="2016-10" db="EMBL/GenBank/DDBJ databases">
        <authorList>
            <person name="de Groot N.N."/>
        </authorList>
    </citation>
    <scope>NUCLEOTIDE SEQUENCE [LARGE SCALE GENOMIC DNA]</scope>
    <source>
        <strain evidence="9 10">DSM 20117</strain>
    </source>
</reference>
<keyword evidence="10" id="KW-1185">Reference proteome</keyword>
<dbReference type="GO" id="GO:0003995">
    <property type="term" value="F:acyl-CoA dehydrogenase activity"/>
    <property type="evidence" value="ECO:0007669"/>
    <property type="project" value="InterPro"/>
</dbReference>
<dbReference type="InterPro" id="IPR045008">
    <property type="entry name" value="ACX4-like"/>
</dbReference>
<gene>
    <name evidence="9" type="ORF">SAMN04489742_1488</name>
</gene>
<keyword evidence="3 5" id="KW-0285">Flavoprotein</keyword>
<dbReference type="SUPFAM" id="SSF47203">
    <property type="entry name" value="Acyl-CoA dehydrogenase C-terminal domain-like"/>
    <property type="match status" value="1"/>
</dbReference>
<name>A0A1H1BMZ4_9MICC</name>
<organism evidence="9 10">
    <name type="scientific">Crystallibacter crystallopoietes</name>
    <dbReference type="NCBI Taxonomy" id="37928"/>
    <lineage>
        <taxon>Bacteria</taxon>
        <taxon>Bacillati</taxon>
        <taxon>Actinomycetota</taxon>
        <taxon>Actinomycetes</taxon>
        <taxon>Micrococcales</taxon>
        <taxon>Micrococcaceae</taxon>
        <taxon>Crystallibacter</taxon>
    </lineage>
</organism>
<dbReference type="Pfam" id="PF02770">
    <property type="entry name" value="Acyl-CoA_dh_M"/>
    <property type="match status" value="1"/>
</dbReference>
<evidence type="ECO:0000313" key="10">
    <source>
        <dbReference type="Proteomes" id="UP000181917"/>
    </source>
</evidence>
<dbReference type="Proteomes" id="UP000181917">
    <property type="component" value="Unassembled WGS sequence"/>
</dbReference>
<dbReference type="InterPro" id="IPR009075">
    <property type="entry name" value="AcylCo_DH/oxidase_C"/>
</dbReference>
<dbReference type="InterPro" id="IPR013786">
    <property type="entry name" value="AcylCoA_DH/ox_N"/>
</dbReference>
<dbReference type="Gene3D" id="1.20.140.10">
    <property type="entry name" value="Butyryl-CoA Dehydrogenase, subunit A, domain 3"/>
    <property type="match status" value="1"/>
</dbReference>
<evidence type="ECO:0000256" key="1">
    <source>
        <dbReference type="ARBA" id="ARBA00001974"/>
    </source>
</evidence>
<evidence type="ECO:0000313" key="9">
    <source>
        <dbReference type="EMBL" id="SDQ53324.1"/>
    </source>
</evidence>
<comment type="cofactor">
    <cofactor evidence="1 5">
        <name>FAD</name>
        <dbReference type="ChEBI" id="CHEBI:57692"/>
    </cofactor>
</comment>
<dbReference type="SUPFAM" id="SSF56645">
    <property type="entry name" value="Acyl-CoA dehydrogenase NM domain-like"/>
    <property type="match status" value="1"/>
</dbReference>
<evidence type="ECO:0000256" key="4">
    <source>
        <dbReference type="ARBA" id="ARBA00022827"/>
    </source>
</evidence>